<proteinExistence type="predicted"/>
<dbReference type="AlphaFoldDB" id="A0A4D4MGK2"/>
<reference evidence="1 4" key="2">
    <citation type="submission" date="2019-04" db="EMBL/GenBank/DDBJ databases">
        <title>Draft genome sequences of Streptomyces avermitilis NBRC 14893.</title>
        <authorList>
            <person name="Komaki H."/>
            <person name="Tamura T."/>
            <person name="Hosoyama A."/>
        </authorList>
    </citation>
    <scope>NUCLEOTIDE SEQUENCE [LARGE SCALE GENOMIC DNA]</scope>
    <source>
        <strain evidence="1 4">NBRC 14893</strain>
    </source>
</reference>
<dbReference type="EMBL" id="BJHY01000001">
    <property type="protein sequence ID" value="GDY70814.1"/>
    <property type="molecule type" value="Genomic_DNA"/>
</dbReference>
<gene>
    <name evidence="1" type="ORF">SAV14893_081950</name>
    <name evidence="2" type="ORF">SAV31267_002990</name>
</gene>
<dbReference type="EMBL" id="BJHX01000001">
    <property type="protein sequence ID" value="GDY68802.1"/>
    <property type="molecule type" value="Genomic_DNA"/>
</dbReference>
<dbReference type="Proteomes" id="UP000302139">
    <property type="component" value="Unassembled WGS sequence"/>
</dbReference>
<evidence type="ECO:0000313" key="3">
    <source>
        <dbReference type="Proteomes" id="UP000299211"/>
    </source>
</evidence>
<comment type="caution">
    <text evidence="2">The sequence shown here is derived from an EMBL/GenBank/DDBJ whole genome shotgun (WGS) entry which is preliminary data.</text>
</comment>
<accession>A0A4D4MGK2</accession>
<sequence>MGSYGRSEMANDHGRPEWLDVLERCGLRVLDNTVPQGAPAVRTAIYAVTGFEVEPVAVIPASSPRATDELDEKWHHCASASSLYGDKGEFLILPPVPGGSEIGWVGVTDPIGGHLPSRIAAVTGSPEFLAVSVDGRHLCAASVEEDDYWVVQHEFA</sequence>
<evidence type="ECO:0000313" key="2">
    <source>
        <dbReference type="EMBL" id="GDY70814.1"/>
    </source>
</evidence>
<evidence type="ECO:0000313" key="1">
    <source>
        <dbReference type="EMBL" id="GDY68802.1"/>
    </source>
</evidence>
<evidence type="ECO:0000313" key="4">
    <source>
        <dbReference type="Proteomes" id="UP000302139"/>
    </source>
</evidence>
<organism evidence="2 3">
    <name type="scientific">Streptomyces avermitilis</name>
    <dbReference type="NCBI Taxonomy" id="33903"/>
    <lineage>
        <taxon>Bacteria</taxon>
        <taxon>Bacillati</taxon>
        <taxon>Actinomycetota</taxon>
        <taxon>Actinomycetes</taxon>
        <taxon>Kitasatosporales</taxon>
        <taxon>Streptomycetaceae</taxon>
        <taxon>Streptomyces</taxon>
    </lineage>
</organism>
<reference evidence="2 3" key="1">
    <citation type="submission" date="2019-04" db="EMBL/GenBank/DDBJ databases">
        <title>Draft genome sequences of Streptomyces avermitilis ATCC 31267.</title>
        <authorList>
            <person name="Komaki H."/>
            <person name="Tamura T."/>
            <person name="Hosoyama A."/>
        </authorList>
    </citation>
    <scope>NUCLEOTIDE SEQUENCE [LARGE SCALE GENOMIC DNA]</scope>
    <source>
        <strain evidence="2 3">ATCC 31267</strain>
    </source>
</reference>
<protein>
    <submittedName>
        <fullName evidence="2">Uncharacterized protein</fullName>
    </submittedName>
</protein>
<dbReference type="Proteomes" id="UP000299211">
    <property type="component" value="Unassembled WGS sequence"/>
</dbReference>
<dbReference type="RefSeq" id="WP_242432043.1">
    <property type="nucleotide sequence ID" value="NZ_BAABTN010000091.1"/>
</dbReference>
<name>A0A4D4MGK2_STRAX</name>